<feature type="region of interest" description="Disordered" evidence="1">
    <location>
        <begin position="40"/>
        <end position="209"/>
    </location>
</feature>
<feature type="compositionally biased region" description="Acidic residues" evidence="1">
    <location>
        <begin position="612"/>
        <end position="623"/>
    </location>
</feature>
<feature type="compositionally biased region" description="Basic and acidic residues" evidence="1">
    <location>
        <begin position="650"/>
        <end position="664"/>
    </location>
</feature>
<evidence type="ECO:0000313" key="2">
    <source>
        <dbReference type="EMBL" id="KIM72154.1"/>
    </source>
</evidence>
<sequence length="1291" mass="141492">MHALTGFGNSNQLGFMENEDPTTADRTQWAKLPTLSQLTARKKSTLMDTTRPNQFDDEYRSGLITPPNSQDATKMLISPPPEEVLRSGFGRKHAAPPFTPSLLASRPASVNSKRKRPGVVTPSAIDSPAMNYTTTNNKNNATTTTETDPQPPEATPNPKPRKQSKQHARTQSLDSPTRISFPRAPTASSQVHTTPTKTKEKANSASPIKAKRVLIQSPHASNPDADFIPPVSVSSRGYLSATGSGSALGRVLSRRSRSATPIPPYEPPKEVFTPPREVTITPPFMQSRRSKSRSVRSRTPEVRMGELGLGVKKELPDIDWTLPMPPPSPGDDPLLLSGRPRKARLDLRGQSHDEDDEEEQTMQLDVHALGGMEGLMDVSMDEIDPDVPPSTDFSDGGDAMPVFDLAGDDVDDVGAWSDSDDDSDEGEGEGEYTGRFTMLTVRTKADPPTSATRERMEGWGRPVSPYPGAKAKKRFGLPSVMELGGGEGGEEEMGELPVIGDDDHGEDEEEEEEEEALHESREENDNVEEEEHSLVEAARVADSAEDLESGEEDGAAEDSLGGEEGDYDMSVELRGGERLQLEEQDVSYDQQHHGVEAGEVGEQEQDRSVLPDQEEEEEEEDASGQETSFSFTRELSVEEEEELEEEQDVDRELSCEPRDEEQGKEVLTGHGEKSVLNTVRTFESRQARASSSGRWDKPLRPSDFGQVFSRLSSKSPEVVEAENVLDESMVDVEDGSSSGDEGDSLEEDGVVTITSGDPLAAARAAAILKLHDYDYLPKILLKHRRLSHSTPEGASRNARRKSAIESGVSKHSPSDSARKRRRRSTLGGMIGDNRVFIPGSPVMTLPELLLQAEEGLGREEEVAHGTPVKSSGLGLGMHRDPFKTPAPRGASMLSETREEREETREWTKDDWKQLDACFTDERLDVGEKLGLGSDTIADVDDVKVENVVVRFVEMMGGSRMVDGWGSVWDRDSLMTRTRALQKKQRSGNIAPPTPGRQSPMSSRLSVVPEFTPITRLRPHPPALRPKLPPPMTDSPFGSLPLGRRPKVPASLLAPRYSHLLEEAIAVSQDEHPAPQPALDTSMSPFESDAAGVSVESAVSTDHHHHEESFDSSASVEQDVPPPVEQPSPGLSKRVKGFFFSYLPTLSKSMPPQKSEKPRSNQPGLPLPPPELLGKARGPISTPVRPPLPRAVPPKEQVHLQHAPSPKKPALPRPQKPQRLVDLHPTPAPAPTIPVPIQRNRRSSGGSVKDLVKSFEDLDSDIVVKKSEIKRVRSIEDWKGDRCKGDRPAWRP</sequence>
<feature type="region of interest" description="Disordered" evidence="1">
    <location>
        <begin position="1145"/>
        <end position="1246"/>
    </location>
</feature>
<feature type="compositionally biased region" description="Acidic residues" evidence="1">
    <location>
        <begin position="543"/>
        <end position="569"/>
    </location>
</feature>
<organism evidence="2 3">
    <name type="scientific">Piloderma croceum (strain F 1598)</name>
    <dbReference type="NCBI Taxonomy" id="765440"/>
    <lineage>
        <taxon>Eukaryota</taxon>
        <taxon>Fungi</taxon>
        <taxon>Dikarya</taxon>
        <taxon>Basidiomycota</taxon>
        <taxon>Agaricomycotina</taxon>
        <taxon>Agaricomycetes</taxon>
        <taxon>Agaricomycetidae</taxon>
        <taxon>Atheliales</taxon>
        <taxon>Atheliaceae</taxon>
        <taxon>Piloderma</taxon>
    </lineage>
</organism>
<feature type="compositionally biased region" description="Low complexity" evidence="1">
    <location>
        <begin position="131"/>
        <end position="147"/>
    </location>
</feature>
<reference evidence="2 3" key="1">
    <citation type="submission" date="2014-04" db="EMBL/GenBank/DDBJ databases">
        <authorList>
            <consortium name="DOE Joint Genome Institute"/>
            <person name="Kuo A."/>
            <person name="Tarkka M."/>
            <person name="Buscot F."/>
            <person name="Kohler A."/>
            <person name="Nagy L.G."/>
            <person name="Floudas D."/>
            <person name="Copeland A."/>
            <person name="Barry K.W."/>
            <person name="Cichocki N."/>
            <person name="Veneault-Fourrey C."/>
            <person name="LaButti K."/>
            <person name="Lindquist E.A."/>
            <person name="Lipzen A."/>
            <person name="Lundell T."/>
            <person name="Morin E."/>
            <person name="Murat C."/>
            <person name="Sun H."/>
            <person name="Tunlid A."/>
            <person name="Henrissat B."/>
            <person name="Grigoriev I.V."/>
            <person name="Hibbett D.S."/>
            <person name="Martin F."/>
            <person name="Nordberg H.P."/>
            <person name="Cantor M.N."/>
            <person name="Hua S.X."/>
        </authorList>
    </citation>
    <scope>NUCLEOTIDE SEQUENCE [LARGE SCALE GENOMIC DNA]</scope>
    <source>
        <strain evidence="2 3">F 1598</strain>
    </source>
</reference>
<dbReference type="STRING" id="765440.A0A0C3EVZ8"/>
<dbReference type="Proteomes" id="UP000054166">
    <property type="component" value="Unassembled WGS sequence"/>
</dbReference>
<feature type="compositionally biased region" description="Basic residues" evidence="1">
    <location>
        <begin position="159"/>
        <end position="168"/>
    </location>
</feature>
<feature type="compositionally biased region" description="Acidic residues" evidence="1">
    <location>
        <begin position="503"/>
        <end position="516"/>
    </location>
</feature>
<dbReference type="HOGENOM" id="CLU_004932_0_0_1"/>
<feature type="compositionally biased region" description="Polar residues" evidence="1">
    <location>
        <begin position="995"/>
        <end position="1004"/>
    </location>
</feature>
<feature type="compositionally biased region" description="Acidic residues" evidence="1">
    <location>
        <begin position="637"/>
        <end position="649"/>
    </location>
</feature>
<feature type="region of interest" description="Disordered" evidence="1">
    <location>
        <begin position="379"/>
        <end position="699"/>
    </location>
</feature>
<feature type="compositionally biased region" description="Polar residues" evidence="1">
    <location>
        <begin position="186"/>
        <end position="196"/>
    </location>
</feature>
<dbReference type="InParanoid" id="A0A0C3EVZ8"/>
<feature type="region of interest" description="Disordered" evidence="1">
    <location>
        <begin position="787"/>
        <end position="832"/>
    </location>
</feature>
<reference evidence="3" key="2">
    <citation type="submission" date="2015-01" db="EMBL/GenBank/DDBJ databases">
        <title>Evolutionary Origins and Diversification of the Mycorrhizal Mutualists.</title>
        <authorList>
            <consortium name="DOE Joint Genome Institute"/>
            <consortium name="Mycorrhizal Genomics Consortium"/>
            <person name="Kohler A."/>
            <person name="Kuo A."/>
            <person name="Nagy L.G."/>
            <person name="Floudas D."/>
            <person name="Copeland A."/>
            <person name="Barry K.W."/>
            <person name="Cichocki N."/>
            <person name="Veneault-Fourrey C."/>
            <person name="LaButti K."/>
            <person name="Lindquist E.A."/>
            <person name="Lipzen A."/>
            <person name="Lundell T."/>
            <person name="Morin E."/>
            <person name="Murat C."/>
            <person name="Riley R."/>
            <person name="Ohm R."/>
            <person name="Sun H."/>
            <person name="Tunlid A."/>
            <person name="Henrissat B."/>
            <person name="Grigoriev I.V."/>
            <person name="Hibbett D.S."/>
            <person name="Martin F."/>
        </authorList>
    </citation>
    <scope>NUCLEOTIDE SEQUENCE [LARGE SCALE GENOMIC DNA]</scope>
    <source>
        <strain evidence="3">F 1598</strain>
    </source>
</reference>
<keyword evidence="3" id="KW-1185">Reference proteome</keyword>
<feature type="region of interest" description="Disordered" evidence="1">
    <location>
        <begin position="250"/>
        <end position="301"/>
    </location>
</feature>
<feature type="region of interest" description="Disordered" evidence="1">
    <location>
        <begin position="1070"/>
        <end position="1131"/>
    </location>
</feature>
<feature type="compositionally biased region" description="Polar residues" evidence="1">
    <location>
        <begin position="169"/>
        <end position="178"/>
    </location>
</feature>
<protein>
    <submittedName>
        <fullName evidence="2">Uncharacterized protein</fullName>
    </submittedName>
</protein>
<feature type="region of interest" description="Disordered" evidence="1">
    <location>
        <begin position="1"/>
        <end position="26"/>
    </location>
</feature>
<feature type="region of interest" description="Disordered" evidence="1">
    <location>
        <begin position="980"/>
        <end position="1038"/>
    </location>
</feature>
<gene>
    <name evidence="2" type="ORF">PILCRDRAFT_93578</name>
</gene>
<feature type="compositionally biased region" description="Basic and acidic residues" evidence="1">
    <location>
        <begin position="895"/>
        <end position="906"/>
    </location>
</feature>
<dbReference type="OrthoDB" id="3258279at2759"/>
<evidence type="ECO:0000313" key="3">
    <source>
        <dbReference type="Proteomes" id="UP000054166"/>
    </source>
</evidence>
<proteinExistence type="predicted"/>
<feature type="region of interest" description="Disordered" evidence="1">
    <location>
        <begin position="858"/>
        <end position="906"/>
    </location>
</feature>
<dbReference type="EMBL" id="KN833158">
    <property type="protein sequence ID" value="KIM72154.1"/>
    <property type="molecule type" value="Genomic_DNA"/>
</dbReference>
<name>A0A0C3EVZ8_PILCF</name>
<accession>A0A0C3EVZ8</accession>
<feature type="region of interest" description="Disordered" evidence="1">
    <location>
        <begin position="318"/>
        <end position="338"/>
    </location>
</feature>
<feature type="compositionally biased region" description="Acidic residues" evidence="1">
    <location>
        <begin position="406"/>
        <end position="430"/>
    </location>
</feature>
<feature type="compositionally biased region" description="Pro residues" evidence="1">
    <location>
        <begin position="149"/>
        <end position="158"/>
    </location>
</feature>
<feature type="compositionally biased region" description="Pro residues" evidence="1">
    <location>
        <begin position="1205"/>
        <end position="1214"/>
    </location>
</feature>
<feature type="compositionally biased region" description="Pro residues" evidence="1">
    <location>
        <begin position="1019"/>
        <end position="1032"/>
    </location>
</feature>
<evidence type="ECO:0000256" key="1">
    <source>
        <dbReference type="SAM" id="MobiDB-lite"/>
    </source>
</evidence>